<sequence>MHDGYQLVNARYPWSALTLFRHFQGAIYLNSWVLNCALELRIAEQALNCPQVLYPAIDPGCFRAAHRVGAVYGPIETTGFSRP</sequence>
<accession>A0A562QIZ0</accession>
<evidence type="ECO:0000313" key="2">
    <source>
        <dbReference type="Proteomes" id="UP000316905"/>
    </source>
</evidence>
<gene>
    <name evidence="1" type="ORF">IQ22_01156</name>
</gene>
<proteinExistence type="predicted"/>
<name>A0A562QIZ0_9PSED</name>
<dbReference type="Proteomes" id="UP000316905">
    <property type="component" value="Unassembled WGS sequence"/>
</dbReference>
<dbReference type="AlphaFoldDB" id="A0A562QIZ0"/>
<protein>
    <submittedName>
        <fullName evidence="1">Uncharacterized protein</fullName>
    </submittedName>
</protein>
<organism evidence="1 2">
    <name type="scientific">Pseudomonas duriflava</name>
    <dbReference type="NCBI Taxonomy" id="459528"/>
    <lineage>
        <taxon>Bacteria</taxon>
        <taxon>Pseudomonadati</taxon>
        <taxon>Pseudomonadota</taxon>
        <taxon>Gammaproteobacteria</taxon>
        <taxon>Pseudomonadales</taxon>
        <taxon>Pseudomonadaceae</taxon>
        <taxon>Pseudomonas</taxon>
    </lineage>
</organism>
<comment type="caution">
    <text evidence="1">The sequence shown here is derived from an EMBL/GenBank/DDBJ whole genome shotgun (WGS) entry which is preliminary data.</text>
</comment>
<reference evidence="1 2" key="1">
    <citation type="journal article" date="2015" name="Stand. Genomic Sci.">
        <title>Genomic Encyclopedia of Bacterial and Archaeal Type Strains, Phase III: the genomes of soil and plant-associated and newly described type strains.</title>
        <authorList>
            <person name="Whitman W.B."/>
            <person name="Woyke T."/>
            <person name="Klenk H.P."/>
            <person name="Zhou Y."/>
            <person name="Lilburn T.G."/>
            <person name="Beck B.J."/>
            <person name="De Vos P."/>
            <person name="Vandamme P."/>
            <person name="Eisen J.A."/>
            <person name="Garrity G."/>
            <person name="Hugenholtz P."/>
            <person name="Kyrpides N.C."/>
        </authorList>
    </citation>
    <scope>NUCLEOTIDE SEQUENCE [LARGE SCALE GENOMIC DNA]</scope>
    <source>
        <strain evidence="1 2">CGMCC 1.6858</strain>
    </source>
</reference>
<dbReference type="EMBL" id="VLKY01000003">
    <property type="protein sequence ID" value="TWI56704.1"/>
    <property type="molecule type" value="Genomic_DNA"/>
</dbReference>
<keyword evidence="2" id="KW-1185">Reference proteome</keyword>
<evidence type="ECO:0000313" key="1">
    <source>
        <dbReference type="EMBL" id="TWI56704.1"/>
    </source>
</evidence>